<keyword evidence="1" id="KW-0812">Transmembrane</keyword>
<reference evidence="2 3" key="1">
    <citation type="submission" date="2015-03" db="EMBL/GenBank/DDBJ databases">
        <title>Genome sequencing of Methylobacterium aquaticum DSM16371 type strain.</title>
        <authorList>
            <person name="Chaudhry V."/>
            <person name="Patil P.B."/>
        </authorList>
    </citation>
    <scope>NUCLEOTIDE SEQUENCE [LARGE SCALE GENOMIC DNA]</scope>
    <source>
        <strain evidence="2 3">DSM 16371</strain>
    </source>
</reference>
<feature type="transmembrane region" description="Helical" evidence="1">
    <location>
        <begin position="165"/>
        <end position="183"/>
    </location>
</feature>
<accession>A0A0J6VPF3</accession>
<dbReference type="PATRIC" id="fig|270351.6.peg.425"/>
<feature type="transmembrane region" description="Helical" evidence="1">
    <location>
        <begin position="189"/>
        <end position="209"/>
    </location>
</feature>
<sequence>MRDLDRADLGKADLDKVDLDKVLADIAAIRSQVAAGTAFQGYGPSAVALTGGLALVTASVQALLLDDATARPLTFLAGWVATALVSVGVIGAEMRARSRRHHSGLADAMILNAVEAFLPAGAAGALLLLVLARLVPDSLWLLPGLWQMLVGLGLFASLRALPRPVAWAAGWYLVAGLGAIAASAEGRALSPWTMGLPFALGQGLLALILHRAPGGDHA</sequence>
<keyword evidence="1" id="KW-0472">Membrane</keyword>
<organism evidence="2 3">
    <name type="scientific">Methylobacterium aquaticum</name>
    <dbReference type="NCBI Taxonomy" id="270351"/>
    <lineage>
        <taxon>Bacteria</taxon>
        <taxon>Pseudomonadati</taxon>
        <taxon>Pseudomonadota</taxon>
        <taxon>Alphaproteobacteria</taxon>
        <taxon>Hyphomicrobiales</taxon>
        <taxon>Methylobacteriaceae</taxon>
        <taxon>Methylobacterium</taxon>
    </lineage>
</organism>
<gene>
    <name evidence="2" type="ORF">VP06_01450</name>
</gene>
<feature type="transmembrane region" description="Helical" evidence="1">
    <location>
        <begin position="108"/>
        <end position="132"/>
    </location>
</feature>
<dbReference type="EMBL" id="LABX01000011">
    <property type="protein sequence ID" value="KMO41076.1"/>
    <property type="molecule type" value="Genomic_DNA"/>
</dbReference>
<comment type="caution">
    <text evidence="2">The sequence shown here is derived from an EMBL/GenBank/DDBJ whole genome shotgun (WGS) entry which is preliminary data.</text>
</comment>
<evidence type="ECO:0000256" key="1">
    <source>
        <dbReference type="SAM" id="Phobius"/>
    </source>
</evidence>
<name>A0A0J6VPF3_9HYPH</name>
<dbReference type="RefSeq" id="WP_048462051.1">
    <property type="nucleotide sequence ID" value="NZ_LABX01000011.1"/>
</dbReference>
<evidence type="ECO:0000313" key="2">
    <source>
        <dbReference type="EMBL" id="KMO41076.1"/>
    </source>
</evidence>
<dbReference type="OrthoDB" id="5624959at2"/>
<feature type="transmembrane region" description="Helical" evidence="1">
    <location>
        <begin position="46"/>
        <end position="64"/>
    </location>
</feature>
<proteinExistence type="predicted"/>
<protein>
    <submittedName>
        <fullName evidence="2">Uncharacterized protein</fullName>
    </submittedName>
</protein>
<evidence type="ECO:0000313" key="3">
    <source>
        <dbReference type="Proteomes" id="UP000035929"/>
    </source>
</evidence>
<feature type="transmembrane region" description="Helical" evidence="1">
    <location>
        <begin position="76"/>
        <end position="96"/>
    </location>
</feature>
<keyword evidence="1" id="KW-1133">Transmembrane helix</keyword>
<feature type="transmembrane region" description="Helical" evidence="1">
    <location>
        <begin position="138"/>
        <end position="158"/>
    </location>
</feature>
<dbReference type="Proteomes" id="UP000035929">
    <property type="component" value="Unassembled WGS sequence"/>
</dbReference>
<dbReference type="AlphaFoldDB" id="A0A0J6VPF3"/>